<dbReference type="Gene3D" id="1.20.1260.100">
    <property type="entry name" value="TspO/MBR protein"/>
    <property type="match status" value="1"/>
</dbReference>
<sequence length="168" mass="18445">MSDRAIGKLKTMIESWMIIGGVTFLVAFGTLFFKLRDINWAVKLKRPDWMFFEPAIPLIWTVIFACGAGSATVVWEHEPGSLKTWLLMALYLLLEVVTVAYIPTTLRAKSLKVGTMLGGAGEILGVVLTLAVLPISQTAALLLLPYAIWGAIGTYTTWEMIDLNPEAA</sequence>
<accession>A0A6J4NSM8</accession>
<evidence type="ECO:0000256" key="2">
    <source>
        <dbReference type="ARBA" id="ARBA00007524"/>
    </source>
</evidence>
<dbReference type="PANTHER" id="PTHR10057:SF0">
    <property type="entry name" value="TRANSLOCATOR PROTEIN"/>
    <property type="match status" value="1"/>
</dbReference>
<evidence type="ECO:0000256" key="6">
    <source>
        <dbReference type="SAM" id="Phobius"/>
    </source>
</evidence>
<organism evidence="7">
    <name type="scientific">uncultured Microcoleus sp</name>
    <dbReference type="NCBI Taxonomy" id="259945"/>
    <lineage>
        <taxon>Bacteria</taxon>
        <taxon>Bacillati</taxon>
        <taxon>Cyanobacteriota</taxon>
        <taxon>Cyanophyceae</taxon>
        <taxon>Oscillatoriophycideae</taxon>
        <taxon>Oscillatoriales</taxon>
        <taxon>Microcoleaceae</taxon>
        <taxon>Microcoleus</taxon>
        <taxon>environmental samples</taxon>
    </lineage>
</organism>
<keyword evidence="3 6" id="KW-0812">Transmembrane</keyword>
<proteinExistence type="inferred from homology"/>
<dbReference type="InterPro" id="IPR038330">
    <property type="entry name" value="TspO/MBR-related_sf"/>
</dbReference>
<name>A0A6J4NSM8_9CYAN</name>
<keyword evidence="4 6" id="KW-1133">Transmembrane helix</keyword>
<evidence type="ECO:0000313" key="7">
    <source>
        <dbReference type="EMBL" id="CAA9396342.1"/>
    </source>
</evidence>
<protein>
    <submittedName>
        <fullName evidence="7">TspO and MBR like protein</fullName>
    </submittedName>
</protein>
<dbReference type="EMBL" id="CADCTZ010001415">
    <property type="protein sequence ID" value="CAA9396342.1"/>
    <property type="molecule type" value="Genomic_DNA"/>
</dbReference>
<dbReference type="GO" id="GO:0033013">
    <property type="term" value="P:tetrapyrrole metabolic process"/>
    <property type="evidence" value="ECO:0007669"/>
    <property type="project" value="UniProtKB-ARBA"/>
</dbReference>
<feature type="transmembrane region" description="Helical" evidence="6">
    <location>
        <begin position="114"/>
        <end position="133"/>
    </location>
</feature>
<gene>
    <name evidence="7" type="ORF">AVDCRST_MAG84-5876</name>
</gene>
<dbReference type="GO" id="GO:0016020">
    <property type="term" value="C:membrane"/>
    <property type="evidence" value="ECO:0007669"/>
    <property type="project" value="UniProtKB-SubCell"/>
</dbReference>
<dbReference type="PANTHER" id="PTHR10057">
    <property type="entry name" value="PERIPHERAL-TYPE BENZODIAZEPINE RECEPTOR"/>
    <property type="match status" value="1"/>
</dbReference>
<dbReference type="Pfam" id="PF03073">
    <property type="entry name" value="TspO_MBR"/>
    <property type="match status" value="1"/>
</dbReference>
<dbReference type="PIRSF" id="PIRSF005859">
    <property type="entry name" value="PBR"/>
    <property type="match status" value="1"/>
</dbReference>
<evidence type="ECO:0000256" key="5">
    <source>
        <dbReference type="ARBA" id="ARBA00023136"/>
    </source>
</evidence>
<feature type="transmembrane region" description="Helical" evidence="6">
    <location>
        <begin position="140"/>
        <end position="158"/>
    </location>
</feature>
<dbReference type="InterPro" id="IPR004307">
    <property type="entry name" value="TspO_MBR"/>
</dbReference>
<feature type="transmembrane region" description="Helical" evidence="6">
    <location>
        <begin position="82"/>
        <end position="102"/>
    </location>
</feature>
<dbReference type="AlphaFoldDB" id="A0A6J4NSM8"/>
<feature type="transmembrane region" description="Helical" evidence="6">
    <location>
        <begin position="12"/>
        <end position="35"/>
    </location>
</feature>
<reference evidence="7" key="1">
    <citation type="submission" date="2020-02" db="EMBL/GenBank/DDBJ databases">
        <authorList>
            <person name="Meier V. D."/>
        </authorList>
    </citation>
    <scope>NUCLEOTIDE SEQUENCE</scope>
    <source>
        <strain evidence="7">AVDCRST_MAG84</strain>
    </source>
</reference>
<feature type="transmembrane region" description="Helical" evidence="6">
    <location>
        <begin position="55"/>
        <end position="75"/>
    </location>
</feature>
<keyword evidence="5 6" id="KW-0472">Membrane</keyword>
<evidence type="ECO:0000256" key="4">
    <source>
        <dbReference type="ARBA" id="ARBA00022989"/>
    </source>
</evidence>
<evidence type="ECO:0000256" key="1">
    <source>
        <dbReference type="ARBA" id="ARBA00004141"/>
    </source>
</evidence>
<evidence type="ECO:0000256" key="3">
    <source>
        <dbReference type="ARBA" id="ARBA00022692"/>
    </source>
</evidence>
<comment type="similarity">
    <text evidence="2">Belongs to the TspO/BZRP family.</text>
</comment>
<comment type="subcellular location">
    <subcellularLocation>
        <location evidence="1">Membrane</location>
        <topology evidence="1">Multi-pass membrane protein</topology>
    </subcellularLocation>
</comment>